<keyword evidence="2" id="KW-0732">Signal</keyword>
<proteinExistence type="predicted"/>
<dbReference type="Proteomes" id="UP001175271">
    <property type="component" value="Unassembled WGS sequence"/>
</dbReference>
<feature type="signal peptide" evidence="2">
    <location>
        <begin position="1"/>
        <end position="18"/>
    </location>
</feature>
<evidence type="ECO:0008006" key="5">
    <source>
        <dbReference type="Google" id="ProtNLM"/>
    </source>
</evidence>
<feature type="region of interest" description="Disordered" evidence="1">
    <location>
        <begin position="81"/>
        <end position="116"/>
    </location>
</feature>
<evidence type="ECO:0000313" key="3">
    <source>
        <dbReference type="EMBL" id="KAK0416142.1"/>
    </source>
</evidence>
<evidence type="ECO:0000256" key="1">
    <source>
        <dbReference type="SAM" id="MobiDB-lite"/>
    </source>
</evidence>
<name>A0AA39I459_9BILA</name>
<evidence type="ECO:0000313" key="4">
    <source>
        <dbReference type="Proteomes" id="UP001175271"/>
    </source>
</evidence>
<comment type="caution">
    <text evidence="3">The sequence shown here is derived from an EMBL/GenBank/DDBJ whole genome shotgun (WGS) entry which is preliminary data.</text>
</comment>
<feature type="chain" id="PRO_5041236293" description="PH domain-containing protein" evidence="2">
    <location>
        <begin position="19"/>
        <end position="116"/>
    </location>
</feature>
<dbReference type="AlphaFoldDB" id="A0AA39I459"/>
<dbReference type="EMBL" id="JAUCMV010000002">
    <property type="protein sequence ID" value="KAK0416142.1"/>
    <property type="molecule type" value="Genomic_DNA"/>
</dbReference>
<accession>A0AA39I459</accession>
<keyword evidence="4" id="KW-1185">Reference proteome</keyword>
<sequence length="116" mass="13274">MVRVFILLTAFLASFSAAQFYPAYDDIGCDLGASYYYTGKPVTLPSMSYHFKSSKEEEALRSWMERIRIIIDGHHYNGGKPMTLPSPAFKSSGDEPNEMEPPSWMKSGRGYRYRRD</sequence>
<reference evidence="3" key="1">
    <citation type="submission" date="2023-06" db="EMBL/GenBank/DDBJ databases">
        <title>Genomic analysis of the entomopathogenic nematode Steinernema hermaphroditum.</title>
        <authorList>
            <person name="Schwarz E.M."/>
            <person name="Heppert J.K."/>
            <person name="Baniya A."/>
            <person name="Schwartz H.T."/>
            <person name="Tan C.-H."/>
            <person name="Antoshechkin I."/>
            <person name="Sternberg P.W."/>
            <person name="Goodrich-Blair H."/>
            <person name="Dillman A.R."/>
        </authorList>
    </citation>
    <scope>NUCLEOTIDE SEQUENCE</scope>
    <source>
        <strain evidence="3">PS9179</strain>
        <tissue evidence="3">Whole animal</tissue>
    </source>
</reference>
<evidence type="ECO:0000256" key="2">
    <source>
        <dbReference type="SAM" id="SignalP"/>
    </source>
</evidence>
<protein>
    <recommendedName>
        <fullName evidence="5">PH domain-containing protein</fullName>
    </recommendedName>
</protein>
<gene>
    <name evidence="3" type="ORF">QR680_012312</name>
</gene>
<organism evidence="3 4">
    <name type="scientific">Steinernema hermaphroditum</name>
    <dbReference type="NCBI Taxonomy" id="289476"/>
    <lineage>
        <taxon>Eukaryota</taxon>
        <taxon>Metazoa</taxon>
        <taxon>Ecdysozoa</taxon>
        <taxon>Nematoda</taxon>
        <taxon>Chromadorea</taxon>
        <taxon>Rhabditida</taxon>
        <taxon>Tylenchina</taxon>
        <taxon>Panagrolaimomorpha</taxon>
        <taxon>Strongyloidoidea</taxon>
        <taxon>Steinernematidae</taxon>
        <taxon>Steinernema</taxon>
    </lineage>
</organism>